<dbReference type="PANTHER" id="PTHR30250">
    <property type="entry name" value="PST FAMILY PREDICTED COLANIC ACID TRANSPORTER"/>
    <property type="match status" value="1"/>
</dbReference>
<keyword evidence="9" id="KW-1185">Reference proteome</keyword>
<feature type="transmembrane region" description="Helical" evidence="7">
    <location>
        <begin position="251"/>
        <end position="273"/>
    </location>
</feature>
<accession>A0ABW2SN42</accession>
<evidence type="ECO:0000313" key="9">
    <source>
        <dbReference type="Proteomes" id="UP001596527"/>
    </source>
</evidence>
<evidence type="ECO:0000256" key="7">
    <source>
        <dbReference type="SAM" id="Phobius"/>
    </source>
</evidence>
<evidence type="ECO:0000256" key="5">
    <source>
        <dbReference type="ARBA" id="ARBA00023136"/>
    </source>
</evidence>
<protein>
    <submittedName>
        <fullName evidence="8">Lipopolysaccharide biosynthesis protein</fullName>
    </submittedName>
</protein>
<feature type="transmembrane region" description="Helical" evidence="7">
    <location>
        <begin position="392"/>
        <end position="410"/>
    </location>
</feature>
<feature type="region of interest" description="Disordered" evidence="6">
    <location>
        <begin position="214"/>
        <end position="235"/>
    </location>
</feature>
<feature type="transmembrane region" description="Helical" evidence="7">
    <location>
        <begin position="20"/>
        <end position="40"/>
    </location>
</feature>
<feature type="transmembrane region" description="Helical" evidence="7">
    <location>
        <begin position="92"/>
        <end position="112"/>
    </location>
</feature>
<keyword evidence="4 7" id="KW-1133">Transmembrane helix</keyword>
<name>A0ABW2SN42_9ACTO</name>
<evidence type="ECO:0000256" key="2">
    <source>
        <dbReference type="ARBA" id="ARBA00022475"/>
    </source>
</evidence>
<comment type="caution">
    <text evidence="8">The sequence shown here is derived from an EMBL/GenBank/DDBJ whole genome shotgun (WGS) entry which is preliminary data.</text>
</comment>
<sequence length="459" mass="49440">MRSGPWQRARALLARSPTAVNVGTLMSGTVLSQVIMLLTQPVVSRYFGPQEYGSFVAFMAIPQTVAVIAGLRYDMAVVLPKRDADARKLVRAVLVIATIASIVTSAFTWAAAPTIASWMNRPELAPWLGWSGVIVWATATVNLMGYWFTRTINYSAISANRLQQAATVEGARILAGATGHAGGIGGQMFGQVLGQVLAALTMLWRGRDAWRQDPSTVASGRKRATTRRAEDEEAPAASTRALLRRYRRMPLFNAPNALVDAVRTNGIVLLIGLDYTVAVQGQFGKAWLLMQAPLALINGAVSQVFFQRFATTPRGQMRALVDKSVRMSLLAGLIPFALLGVISPWLFPWYLGDQWELAGQIARALVPWLYLNLATSPISTVFVVADRQGAMLTFACVYAAAPLAAIALLGAHGIGIVTLVWIVSTMMAVLLAGLVLLTRRVATQWDAAVPPTAGWDAPA</sequence>
<gene>
    <name evidence="8" type="ORF">ACFQWG_07025</name>
</gene>
<feature type="transmembrane region" description="Helical" evidence="7">
    <location>
        <begin position="416"/>
        <end position="437"/>
    </location>
</feature>
<feature type="transmembrane region" description="Helical" evidence="7">
    <location>
        <begin position="285"/>
        <end position="306"/>
    </location>
</feature>
<evidence type="ECO:0000256" key="1">
    <source>
        <dbReference type="ARBA" id="ARBA00004651"/>
    </source>
</evidence>
<keyword evidence="5 7" id="KW-0472">Membrane</keyword>
<dbReference type="EMBL" id="JBHTEF010000001">
    <property type="protein sequence ID" value="MFC7580948.1"/>
    <property type="molecule type" value="Genomic_DNA"/>
</dbReference>
<evidence type="ECO:0000256" key="4">
    <source>
        <dbReference type="ARBA" id="ARBA00022989"/>
    </source>
</evidence>
<dbReference type="InterPro" id="IPR050833">
    <property type="entry name" value="Poly_Biosynth_Transport"/>
</dbReference>
<feature type="transmembrane region" description="Helical" evidence="7">
    <location>
        <begin position="367"/>
        <end position="385"/>
    </location>
</feature>
<feature type="transmembrane region" description="Helical" evidence="7">
    <location>
        <begin position="52"/>
        <end position="71"/>
    </location>
</feature>
<keyword evidence="2" id="KW-1003">Cell membrane</keyword>
<dbReference type="Pfam" id="PF13440">
    <property type="entry name" value="Polysacc_synt_3"/>
    <property type="match status" value="1"/>
</dbReference>
<dbReference type="PANTHER" id="PTHR30250:SF28">
    <property type="entry name" value="POLYSACCHARIDE BIOSYNTHESIS PROTEIN"/>
    <property type="match status" value="1"/>
</dbReference>
<evidence type="ECO:0000313" key="8">
    <source>
        <dbReference type="EMBL" id="MFC7580948.1"/>
    </source>
</evidence>
<keyword evidence="3 7" id="KW-0812">Transmembrane</keyword>
<feature type="transmembrane region" description="Helical" evidence="7">
    <location>
        <begin position="124"/>
        <end position="148"/>
    </location>
</feature>
<dbReference type="Pfam" id="PF01943">
    <property type="entry name" value="Polysacc_synt"/>
    <property type="match status" value="1"/>
</dbReference>
<dbReference type="Proteomes" id="UP001596527">
    <property type="component" value="Unassembled WGS sequence"/>
</dbReference>
<evidence type="ECO:0000256" key="3">
    <source>
        <dbReference type="ARBA" id="ARBA00022692"/>
    </source>
</evidence>
<organism evidence="8 9">
    <name type="scientific">Schaalia naturae</name>
    <dbReference type="NCBI Taxonomy" id="635203"/>
    <lineage>
        <taxon>Bacteria</taxon>
        <taxon>Bacillati</taxon>
        <taxon>Actinomycetota</taxon>
        <taxon>Actinomycetes</taxon>
        <taxon>Actinomycetales</taxon>
        <taxon>Actinomycetaceae</taxon>
        <taxon>Schaalia</taxon>
    </lineage>
</organism>
<reference evidence="9" key="1">
    <citation type="journal article" date="2019" name="Int. J. Syst. Evol. Microbiol.">
        <title>The Global Catalogue of Microorganisms (GCM) 10K type strain sequencing project: providing services to taxonomists for standard genome sequencing and annotation.</title>
        <authorList>
            <consortium name="The Broad Institute Genomics Platform"/>
            <consortium name="The Broad Institute Genome Sequencing Center for Infectious Disease"/>
            <person name="Wu L."/>
            <person name="Ma J."/>
        </authorList>
    </citation>
    <scope>NUCLEOTIDE SEQUENCE [LARGE SCALE GENOMIC DNA]</scope>
    <source>
        <strain evidence="9">CCUG 56698</strain>
    </source>
</reference>
<dbReference type="InterPro" id="IPR002797">
    <property type="entry name" value="Polysacc_synth"/>
</dbReference>
<feature type="transmembrane region" description="Helical" evidence="7">
    <location>
        <begin position="327"/>
        <end position="347"/>
    </location>
</feature>
<proteinExistence type="predicted"/>
<evidence type="ECO:0000256" key="6">
    <source>
        <dbReference type="SAM" id="MobiDB-lite"/>
    </source>
</evidence>
<comment type="subcellular location">
    <subcellularLocation>
        <location evidence="1">Cell membrane</location>
        <topology evidence="1">Multi-pass membrane protein</topology>
    </subcellularLocation>
</comment>
<dbReference type="RefSeq" id="WP_380973629.1">
    <property type="nucleotide sequence ID" value="NZ_JBHTEF010000001.1"/>
</dbReference>